<gene>
    <name evidence="2" type="ORF">SPTER_26710</name>
</gene>
<name>A0A517DVA5_9FIRM</name>
<organism evidence="2 3">
    <name type="scientific">Sporomusa termitida</name>
    <dbReference type="NCBI Taxonomy" id="2377"/>
    <lineage>
        <taxon>Bacteria</taxon>
        <taxon>Bacillati</taxon>
        <taxon>Bacillota</taxon>
        <taxon>Negativicutes</taxon>
        <taxon>Selenomonadales</taxon>
        <taxon>Sporomusaceae</taxon>
        <taxon>Sporomusa</taxon>
    </lineage>
</organism>
<dbReference type="Proteomes" id="UP000320776">
    <property type="component" value="Chromosome"/>
</dbReference>
<sequence length="66" mass="7276">MGRDVWDLLFRTSIAGAAITGCFLYVKAKAGWVRQCHLLIGVLAVVLCLLRFLGINPAERETAPIF</sequence>
<feature type="transmembrane region" description="Helical" evidence="1">
    <location>
        <begin position="38"/>
        <end position="58"/>
    </location>
</feature>
<evidence type="ECO:0000313" key="2">
    <source>
        <dbReference type="EMBL" id="QDR81294.1"/>
    </source>
</evidence>
<keyword evidence="3" id="KW-1185">Reference proteome</keyword>
<keyword evidence="1" id="KW-0812">Transmembrane</keyword>
<feature type="transmembrane region" description="Helical" evidence="1">
    <location>
        <begin position="6"/>
        <end position="26"/>
    </location>
</feature>
<dbReference type="AlphaFoldDB" id="A0A517DVA5"/>
<dbReference type="EMBL" id="CP036259">
    <property type="protein sequence ID" value="QDR81294.1"/>
    <property type="molecule type" value="Genomic_DNA"/>
</dbReference>
<accession>A0A517DVA5</accession>
<protein>
    <submittedName>
        <fullName evidence="2">Uncharacterized protein</fullName>
    </submittedName>
</protein>
<keyword evidence="1" id="KW-1133">Transmembrane helix</keyword>
<proteinExistence type="predicted"/>
<reference evidence="2 3" key="1">
    <citation type="submission" date="2019-02" db="EMBL/GenBank/DDBJ databases">
        <title>Closed genome of Sporomusa termitida DSM 4440.</title>
        <authorList>
            <person name="Poehlein A."/>
            <person name="Daniel R."/>
        </authorList>
    </citation>
    <scope>NUCLEOTIDE SEQUENCE [LARGE SCALE GENOMIC DNA]</scope>
    <source>
        <strain evidence="2 3">DSM 4440</strain>
    </source>
</reference>
<evidence type="ECO:0000313" key="3">
    <source>
        <dbReference type="Proteomes" id="UP000320776"/>
    </source>
</evidence>
<evidence type="ECO:0000256" key="1">
    <source>
        <dbReference type="SAM" id="Phobius"/>
    </source>
</evidence>
<dbReference type="KEGG" id="sted:SPTER_26710"/>
<keyword evidence="1" id="KW-0472">Membrane</keyword>
<dbReference type="PROSITE" id="PS51257">
    <property type="entry name" value="PROKAR_LIPOPROTEIN"/>
    <property type="match status" value="1"/>
</dbReference>